<evidence type="ECO:0000313" key="2">
    <source>
        <dbReference type="Proteomes" id="UP000789901"/>
    </source>
</evidence>
<dbReference type="EMBL" id="CAJVQB010092510">
    <property type="protein sequence ID" value="CAG8848542.1"/>
    <property type="molecule type" value="Genomic_DNA"/>
</dbReference>
<dbReference type="Proteomes" id="UP000789901">
    <property type="component" value="Unassembled WGS sequence"/>
</dbReference>
<organism evidence="1 2">
    <name type="scientific">Gigaspora margarita</name>
    <dbReference type="NCBI Taxonomy" id="4874"/>
    <lineage>
        <taxon>Eukaryota</taxon>
        <taxon>Fungi</taxon>
        <taxon>Fungi incertae sedis</taxon>
        <taxon>Mucoromycota</taxon>
        <taxon>Glomeromycotina</taxon>
        <taxon>Glomeromycetes</taxon>
        <taxon>Diversisporales</taxon>
        <taxon>Gigasporaceae</taxon>
        <taxon>Gigaspora</taxon>
    </lineage>
</organism>
<accession>A0ABN7X8L3</accession>
<keyword evidence="2" id="KW-1185">Reference proteome</keyword>
<name>A0ABN7X8L3_GIGMA</name>
<gene>
    <name evidence="1" type="ORF">GMARGA_LOCUS39230</name>
</gene>
<feature type="non-terminal residue" evidence="1">
    <location>
        <position position="1"/>
    </location>
</feature>
<comment type="caution">
    <text evidence="1">The sequence shown here is derived from an EMBL/GenBank/DDBJ whole genome shotgun (WGS) entry which is preliminary data.</text>
</comment>
<evidence type="ECO:0000313" key="1">
    <source>
        <dbReference type="EMBL" id="CAG8848542.1"/>
    </source>
</evidence>
<proteinExistence type="predicted"/>
<reference evidence="1 2" key="1">
    <citation type="submission" date="2021-06" db="EMBL/GenBank/DDBJ databases">
        <authorList>
            <person name="Kallberg Y."/>
            <person name="Tangrot J."/>
            <person name="Rosling A."/>
        </authorList>
    </citation>
    <scope>NUCLEOTIDE SEQUENCE [LARGE SCALE GENOMIC DNA]</scope>
    <source>
        <strain evidence="1 2">120-4 pot B 10/14</strain>
    </source>
</reference>
<protein>
    <submittedName>
        <fullName evidence="1">36774_t:CDS:1</fullName>
    </submittedName>
</protein>
<sequence length="166" mass="18833">TYSNFQYMAGNAIHRIFTTLESQATYLKSLEIRNSFIQDNHIASKVFCWPQLEELRIVNNNQKISRDATWCGKMIDNHINGANNVNNVNNVNIVKNENKESNDGIGSVNESPLTHINLNIQIHSAELSTILRTIATYCSQNLLHFDSSIDFHSIPLLFNLLKSCPN</sequence>